<keyword evidence="2" id="KW-1185">Reference proteome</keyword>
<dbReference type="EMBL" id="CP010525">
    <property type="protein sequence ID" value="AJO24129.1"/>
    <property type="molecule type" value="Genomic_DNA"/>
</dbReference>
<evidence type="ECO:0000313" key="1">
    <source>
        <dbReference type="EMBL" id="AJO24129.1"/>
    </source>
</evidence>
<accession>A0AAN0T903</accession>
<name>A0AAN0T903_HEYCO</name>
<evidence type="ECO:0000313" key="2">
    <source>
        <dbReference type="Proteomes" id="UP000032024"/>
    </source>
</evidence>
<sequence>MLILIQIKVSKHDQAMAGTYSKGSLNTQLDDCLCPIKRKSKTEGLPENRFPAGLLRHERQRNFVFHLFKAE</sequence>
<dbReference type="AlphaFoldDB" id="A0AAN0T903"/>
<proteinExistence type="predicted"/>
<reference evidence="2" key="1">
    <citation type="submission" date="2015-01" db="EMBL/GenBank/DDBJ databases">
        <title>Comparative genome analysis of Bacillus coagulans HM-08, Clostridium butyricum HM-68, Bacillus subtilis HM-66 and Bacillus paralicheniformis BL-09.</title>
        <authorList>
            <person name="Zhang H."/>
        </authorList>
    </citation>
    <scope>NUCLEOTIDE SEQUENCE [LARGE SCALE GENOMIC DNA]</scope>
    <source>
        <strain evidence="2">HM-08</strain>
    </source>
</reference>
<dbReference type="Proteomes" id="UP000032024">
    <property type="component" value="Chromosome"/>
</dbReference>
<gene>
    <name evidence="1" type="ORF">SB48_HM08orf05338</name>
</gene>
<protein>
    <submittedName>
        <fullName evidence="1">Uncharacterized protein</fullName>
    </submittedName>
</protein>
<organism evidence="1 2">
    <name type="scientific">Heyndrickxia coagulans</name>
    <name type="common">Weizmannia coagulans</name>
    <dbReference type="NCBI Taxonomy" id="1398"/>
    <lineage>
        <taxon>Bacteria</taxon>
        <taxon>Bacillati</taxon>
        <taxon>Bacillota</taxon>
        <taxon>Bacilli</taxon>
        <taxon>Bacillales</taxon>
        <taxon>Bacillaceae</taxon>
        <taxon>Heyndrickxia</taxon>
    </lineage>
</organism>